<reference evidence="40" key="1">
    <citation type="journal article" date="2021" name="Evol. Appl.">
        <title>The genome of the Pyrenean desman and the effects of bottlenecks and inbreeding on the genomic landscape of an endangered species.</title>
        <authorList>
            <person name="Escoda L."/>
            <person name="Castresana J."/>
        </authorList>
    </citation>
    <scope>NUCLEOTIDE SEQUENCE</scope>
    <source>
        <strain evidence="40">IBE-C5619</strain>
    </source>
</reference>
<dbReference type="PANTHER" id="PTHR23309:SF49">
    <property type="entry name" value="PEROXISOMAL BIFUNCTIONAL ENZYME"/>
    <property type="match status" value="1"/>
</dbReference>
<dbReference type="InterPro" id="IPR018376">
    <property type="entry name" value="Enoyl-CoA_hyd/isom_CS"/>
</dbReference>
<evidence type="ECO:0000256" key="29">
    <source>
        <dbReference type="ARBA" id="ARBA00036989"/>
    </source>
</evidence>
<comment type="catalytic activity">
    <reaction evidence="28">
        <text>(3E)-decenoyl-CoA = (2E)-decenoyl-CoA</text>
        <dbReference type="Rhea" id="RHEA:45752"/>
        <dbReference type="ChEBI" id="CHEBI:61406"/>
        <dbReference type="ChEBI" id="CHEBI:84793"/>
    </reaction>
    <physiologicalReaction direction="left-to-right" evidence="28">
        <dbReference type="Rhea" id="RHEA:45753"/>
    </physiologicalReaction>
</comment>
<dbReference type="InterPro" id="IPR006108">
    <property type="entry name" value="3HC_DH_C"/>
</dbReference>
<organism evidence="40 41">
    <name type="scientific">Galemys pyrenaicus</name>
    <name type="common">Iberian desman</name>
    <name type="synonym">Pyrenean desman</name>
    <dbReference type="NCBI Taxonomy" id="202257"/>
    <lineage>
        <taxon>Eukaryota</taxon>
        <taxon>Metazoa</taxon>
        <taxon>Chordata</taxon>
        <taxon>Craniata</taxon>
        <taxon>Vertebrata</taxon>
        <taxon>Euteleostomi</taxon>
        <taxon>Mammalia</taxon>
        <taxon>Eutheria</taxon>
        <taxon>Laurasiatheria</taxon>
        <taxon>Eulipotyphla</taxon>
        <taxon>Talpidae</taxon>
        <taxon>Galemys</taxon>
    </lineage>
</organism>
<keyword evidence="10" id="KW-0007">Acetylation</keyword>
<evidence type="ECO:0000256" key="11">
    <source>
        <dbReference type="ARBA" id="ARBA00023002"/>
    </source>
</evidence>
<comment type="catalytic activity">
    <reaction evidence="21">
        <text>a (3E)-enoyl-CoA = a 4-saturated (2E)-enoyl-CoA</text>
        <dbReference type="Rhea" id="RHEA:45228"/>
        <dbReference type="ChEBI" id="CHEBI:58521"/>
        <dbReference type="ChEBI" id="CHEBI:85097"/>
        <dbReference type="EC" id="5.3.3.8"/>
    </reaction>
    <physiologicalReaction direction="left-to-right" evidence="21">
        <dbReference type="Rhea" id="RHEA:45229"/>
    </physiologicalReaction>
</comment>
<feature type="domain" description="3-hydroxyacyl-CoA dehydrogenase C-terminal" evidence="38">
    <location>
        <begin position="478"/>
        <end position="582"/>
    </location>
</feature>
<dbReference type="PROSITE" id="PS00067">
    <property type="entry name" value="3HCDH"/>
    <property type="match status" value="1"/>
</dbReference>
<comment type="catalytic activity">
    <reaction evidence="34">
        <text>(3S)-hydroxydecanoyl-CoA + NAD(+) = 3-oxodecanoyl-CoA + NADH + H(+)</text>
        <dbReference type="Rhea" id="RHEA:31187"/>
        <dbReference type="ChEBI" id="CHEBI:15378"/>
        <dbReference type="ChEBI" id="CHEBI:57540"/>
        <dbReference type="ChEBI" id="CHEBI:57945"/>
        <dbReference type="ChEBI" id="CHEBI:62548"/>
        <dbReference type="ChEBI" id="CHEBI:62616"/>
    </reaction>
    <physiologicalReaction direction="left-to-right" evidence="34">
        <dbReference type="Rhea" id="RHEA:31188"/>
    </physiologicalReaction>
</comment>
<evidence type="ECO:0000256" key="36">
    <source>
        <dbReference type="ARBA" id="ARBA00049448"/>
    </source>
</evidence>
<evidence type="ECO:0000256" key="2">
    <source>
        <dbReference type="ARBA" id="ARBA00004275"/>
    </source>
</evidence>
<comment type="catalytic activity">
    <reaction evidence="33">
        <text>(3S)-hydroxyhexadecanoyl-CoA + NAD(+) = 3-oxohexadecanoyl-CoA + NADH + H(+)</text>
        <dbReference type="Rhea" id="RHEA:31159"/>
        <dbReference type="ChEBI" id="CHEBI:15378"/>
        <dbReference type="ChEBI" id="CHEBI:57349"/>
        <dbReference type="ChEBI" id="CHEBI:57540"/>
        <dbReference type="ChEBI" id="CHEBI:57945"/>
        <dbReference type="ChEBI" id="CHEBI:62613"/>
    </reaction>
    <physiologicalReaction direction="left-to-right" evidence="33">
        <dbReference type="Rhea" id="RHEA:31160"/>
    </physiologicalReaction>
</comment>
<evidence type="ECO:0000256" key="24">
    <source>
        <dbReference type="ARBA" id="ARBA00036353"/>
    </source>
</evidence>
<accession>A0A8J6ARV3</accession>
<dbReference type="InterPro" id="IPR029045">
    <property type="entry name" value="ClpP/crotonase-like_dom_sf"/>
</dbReference>
<evidence type="ECO:0000256" key="32">
    <source>
        <dbReference type="ARBA" id="ARBA00042031"/>
    </source>
</evidence>
<evidence type="ECO:0000256" key="9">
    <source>
        <dbReference type="ARBA" id="ARBA00022832"/>
    </source>
</evidence>
<proteinExistence type="inferred from homology"/>
<keyword evidence="12" id="KW-0520">NAD</keyword>
<dbReference type="OrthoDB" id="2018133at2759"/>
<dbReference type="InterPro" id="IPR008927">
    <property type="entry name" value="6-PGluconate_DH-like_C_sf"/>
</dbReference>
<evidence type="ECO:0000256" key="12">
    <source>
        <dbReference type="ARBA" id="ARBA00023027"/>
    </source>
</evidence>
<evidence type="ECO:0000256" key="20">
    <source>
        <dbReference type="ARBA" id="ARBA00035909"/>
    </source>
</evidence>
<evidence type="ECO:0000256" key="5">
    <source>
        <dbReference type="ARBA" id="ARBA00011245"/>
    </source>
</evidence>
<dbReference type="EC" id="4.2.1.17" evidence="7"/>
<dbReference type="GO" id="GO:0004165">
    <property type="term" value="F:delta(3)-delta(2)-enoyl-CoA isomerase activity"/>
    <property type="evidence" value="ECO:0007669"/>
    <property type="project" value="UniProtKB-EC"/>
</dbReference>
<evidence type="ECO:0000259" key="39">
    <source>
        <dbReference type="Pfam" id="PF02737"/>
    </source>
</evidence>
<feature type="domain" description="3-hydroxyacyl-CoA dehydrogenase NAD binding" evidence="39">
    <location>
        <begin position="300"/>
        <end position="475"/>
    </location>
</feature>
<comment type="catalytic activity">
    <reaction evidence="27">
        <text>(3E,5Z)-tetradecadienoyl-CoA = (2E,5Z)-tetradecadienoyl-CoA</text>
        <dbReference type="Rhea" id="RHEA:47464"/>
        <dbReference type="ChEBI" id="CHEBI:71586"/>
        <dbReference type="ChEBI" id="CHEBI:87701"/>
    </reaction>
    <physiologicalReaction direction="right-to-left" evidence="27">
        <dbReference type="Rhea" id="RHEA:47466"/>
    </physiologicalReaction>
</comment>
<evidence type="ECO:0000256" key="33">
    <source>
        <dbReference type="ARBA" id="ARBA00047613"/>
    </source>
</evidence>
<comment type="catalytic activity">
    <reaction evidence="19">
        <text>(3E,5Z)-octadienoyl-CoA = (2E,5Z)-octadienoyl-CoA</text>
        <dbReference type="Rhea" id="RHEA:49932"/>
        <dbReference type="ChEBI" id="CHEBI:85108"/>
        <dbReference type="ChEBI" id="CHEBI:131990"/>
    </reaction>
    <physiologicalReaction direction="right-to-left" evidence="19">
        <dbReference type="Rhea" id="RHEA:49934"/>
    </physiologicalReaction>
</comment>
<keyword evidence="17" id="KW-0511">Multifunctional enzyme</keyword>
<evidence type="ECO:0000256" key="27">
    <source>
        <dbReference type="ARBA" id="ARBA00036570"/>
    </source>
</evidence>
<evidence type="ECO:0000256" key="34">
    <source>
        <dbReference type="ARBA" id="ARBA00048361"/>
    </source>
</evidence>
<comment type="caution">
    <text evidence="40">The sequence shown here is derived from an EMBL/GenBank/DDBJ whole genome shotgun (WGS) entry which is preliminary data.</text>
</comment>
<keyword evidence="41" id="KW-1185">Reference proteome</keyword>
<evidence type="ECO:0000256" key="35">
    <source>
        <dbReference type="ARBA" id="ARBA00048911"/>
    </source>
</evidence>
<evidence type="ECO:0000256" key="22">
    <source>
        <dbReference type="ARBA" id="ARBA00035959"/>
    </source>
</evidence>
<keyword evidence="11" id="KW-0560">Oxidoreductase</keyword>
<dbReference type="FunFam" id="3.40.50.720:FF:000296">
    <property type="entry name" value="peroxisomal bifunctional enzyme isoform X1"/>
    <property type="match status" value="1"/>
</dbReference>
<evidence type="ECO:0000256" key="3">
    <source>
        <dbReference type="ARBA" id="ARBA00005005"/>
    </source>
</evidence>
<evidence type="ECO:0000256" key="13">
    <source>
        <dbReference type="ARBA" id="ARBA00023098"/>
    </source>
</evidence>
<evidence type="ECO:0000256" key="21">
    <source>
        <dbReference type="ARBA" id="ARBA00035949"/>
    </source>
</evidence>
<evidence type="ECO:0000313" key="41">
    <source>
        <dbReference type="Proteomes" id="UP000700334"/>
    </source>
</evidence>
<evidence type="ECO:0000256" key="18">
    <source>
        <dbReference type="ARBA" id="ARBA00035760"/>
    </source>
</evidence>
<dbReference type="EMBL" id="JAGFMF010011690">
    <property type="protein sequence ID" value="KAG8516034.1"/>
    <property type="molecule type" value="Genomic_DNA"/>
</dbReference>
<keyword evidence="14" id="KW-0576">Peroxisome</keyword>
<comment type="catalytic activity">
    <reaction evidence="29">
        <text>(2E)-hexadecenedioyl-CoA + H2O = (3S)-hydroxyhexadecanedioyl-CoA</text>
        <dbReference type="Rhea" id="RHEA:40259"/>
        <dbReference type="ChEBI" id="CHEBI:15377"/>
        <dbReference type="ChEBI" id="CHEBI:77075"/>
        <dbReference type="ChEBI" id="CHEBI:77080"/>
    </reaction>
    <physiologicalReaction direction="left-to-right" evidence="29">
        <dbReference type="Rhea" id="RHEA:40260"/>
    </physiologicalReaction>
</comment>
<comment type="catalytic activity">
    <reaction evidence="22">
        <text>a (3Z)-enoyl-CoA = a 4-saturated (2E)-enoyl-CoA</text>
        <dbReference type="Rhea" id="RHEA:45900"/>
        <dbReference type="ChEBI" id="CHEBI:85097"/>
        <dbReference type="ChEBI" id="CHEBI:85489"/>
        <dbReference type="EC" id="5.3.3.8"/>
    </reaction>
    <physiologicalReaction direction="left-to-right" evidence="22">
        <dbReference type="Rhea" id="RHEA:45901"/>
    </physiologicalReaction>
</comment>
<dbReference type="Gene3D" id="3.40.50.720">
    <property type="entry name" value="NAD(P)-binding Rossmann-like Domain"/>
    <property type="match status" value="1"/>
</dbReference>
<evidence type="ECO:0000256" key="19">
    <source>
        <dbReference type="ARBA" id="ARBA00035863"/>
    </source>
</evidence>
<dbReference type="Gene3D" id="3.90.226.10">
    <property type="entry name" value="2-enoyl-CoA Hydratase, Chain A, domain 1"/>
    <property type="match status" value="1"/>
</dbReference>
<dbReference type="SUPFAM" id="SSF52096">
    <property type="entry name" value="ClpP/crotonase"/>
    <property type="match status" value="1"/>
</dbReference>
<gene>
    <name evidence="40" type="ORF">J0S82_000656</name>
</gene>
<dbReference type="EC" id="1.1.1.35" evidence="8"/>
<dbReference type="PROSITE" id="PS00166">
    <property type="entry name" value="ENOYL_COA_HYDRATASE"/>
    <property type="match status" value="1"/>
</dbReference>
<dbReference type="Pfam" id="PF00378">
    <property type="entry name" value="ECH_1"/>
    <property type="match status" value="1"/>
</dbReference>
<dbReference type="SUPFAM" id="SSF48179">
    <property type="entry name" value="6-phosphogluconate dehydrogenase C-terminal domain-like"/>
    <property type="match status" value="2"/>
</dbReference>
<evidence type="ECO:0000256" key="31">
    <source>
        <dbReference type="ARBA" id="ARBA00039632"/>
    </source>
</evidence>
<dbReference type="Pfam" id="PF02737">
    <property type="entry name" value="3HCDH_N"/>
    <property type="match status" value="1"/>
</dbReference>
<dbReference type="Proteomes" id="UP000700334">
    <property type="component" value="Unassembled WGS sequence"/>
</dbReference>
<dbReference type="InterPro" id="IPR036291">
    <property type="entry name" value="NAD(P)-bd_dom_sf"/>
</dbReference>
<dbReference type="Pfam" id="PF00725">
    <property type="entry name" value="3HCDH"/>
    <property type="match status" value="2"/>
</dbReference>
<evidence type="ECO:0000259" key="38">
    <source>
        <dbReference type="Pfam" id="PF00725"/>
    </source>
</evidence>
<evidence type="ECO:0000256" key="25">
    <source>
        <dbReference type="ARBA" id="ARBA00036370"/>
    </source>
</evidence>
<keyword evidence="16" id="KW-0456">Lyase</keyword>
<evidence type="ECO:0000256" key="4">
    <source>
        <dbReference type="ARBA" id="ARBA00008750"/>
    </source>
</evidence>
<evidence type="ECO:0000256" key="23">
    <source>
        <dbReference type="ARBA" id="ARBA00036336"/>
    </source>
</evidence>
<dbReference type="InterPro" id="IPR006176">
    <property type="entry name" value="3-OHacyl-CoA_DH_NAD-bd"/>
</dbReference>
<feature type="domain" description="3-hydroxyacyl-CoA dehydrogenase C-terminal" evidence="38">
    <location>
        <begin position="619"/>
        <end position="707"/>
    </location>
</feature>
<comment type="catalytic activity">
    <reaction evidence="36">
        <text>(3S)-hydroxyhexadecanedioyl-CoA + NAD(+) = 3-oxohexadecanedioyl-CoA + NADH + H(+)</text>
        <dbReference type="Rhea" id="RHEA:40267"/>
        <dbReference type="ChEBI" id="CHEBI:15378"/>
        <dbReference type="ChEBI" id="CHEBI:57540"/>
        <dbReference type="ChEBI" id="CHEBI:57945"/>
        <dbReference type="ChEBI" id="CHEBI:77080"/>
        <dbReference type="ChEBI" id="CHEBI:77081"/>
    </reaction>
    <physiologicalReaction direction="left-to-right" evidence="36">
        <dbReference type="Rhea" id="RHEA:40268"/>
    </physiologicalReaction>
</comment>
<comment type="subcellular location">
    <subcellularLocation>
        <location evidence="2">Peroxisome</location>
    </subcellularLocation>
</comment>
<dbReference type="GO" id="GO:0004300">
    <property type="term" value="F:enoyl-CoA hydratase activity"/>
    <property type="evidence" value="ECO:0007669"/>
    <property type="project" value="UniProtKB-EC"/>
</dbReference>
<comment type="catalytic activity">
    <reaction evidence="23">
        <text>(3Z)-hexenoyl-CoA = (2E)-hexenoyl-CoA</text>
        <dbReference type="Rhea" id="RHEA:45748"/>
        <dbReference type="ChEBI" id="CHEBI:62077"/>
        <dbReference type="ChEBI" id="CHEBI:85415"/>
    </reaction>
    <physiologicalReaction direction="left-to-right" evidence="23">
        <dbReference type="Rhea" id="RHEA:45749"/>
    </physiologicalReaction>
</comment>
<evidence type="ECO:0000313" key="40">
    <source>
        <dbReference type="EMBL" id="KAG8516034.1"/>
    </source>
</evidence>
<dbReference type="FunFam" id="1.10.1040.50:FF:000006">
    <property type="entry name" value="Peroxisomal bifunctional enzyme"/>
    <property type="match status" value="1"/>
</dbReference>
<protein>
    <recommendedName>
        <fullName evidence="31">Peroxisomal bifunctional enzyme</fullName>
        <ecNumber evidence="8">1.1.1.35</ecNumber>
        <ecNumber evidence="7">4.2.1.17</ecNumber>
        <ecNumber evidence="6">5.3.3.8</ecNumber>
    </recommendedName>
    <alternativeName>
        <fullName evidence="32">Multifunctional enzyme 1</fullName>
    </alternativeName>
</protein>
<evidence type="ECO:0000256" key="15">
    <source>
        <dbReference type="ARBA" id="ARBA00023235"/>
    </source>
</evidence>
<evidence type="ECO:0000256" key="17">
    <source>
        <dbReference type="ARBA" id="ARBA00023268"/>
    </source>
</evidence>
<evidence type="ECO:0000256" key="10">
    <source>
        <dbReference type="ARBA" id="ARBA00022990"/>
    </source>
</evidence>
<comment type="catalytic activity">
    <reaction evidence="25">
        <text>(3S)-hydroxyhexanoyl-CoA = (2E)-hexenoyl-CoA + H2O</text>
        <dbReference type="Rhea" id="RHEA:30547"/>
        <dbReference type="ChEBI" id="CHEBI:15377"/>
        <dbReference type="ChEBI" id="CHEBI:62075"/>
        <dbReference type="ChEBI" id="CHEBI:62077"/>
    </reaction>
    <physiologicalReaction direction="right-to-left" evidence="25">
        <dbReference type="Rhea" id="RHEA:30549"/>
    </physiologicalReaction>
</comment>
<dbReference type="PANTHER" id="PTHR23309">
    <property type="entry name" value="3-HYDROXYACYL-COA DEHYROGENASE"/>
    <property type="match status" value="1"/>
</dbReference>
<comment type="similarity">
    <text evidence="4">In the N-terminal section; belongs to the enoyl-CoA hydratase/isomerase family.</text>
</comment>
<dbReference type="SUPFAM" id="SSF51735">
    <property type="entry name" value="NAD(P)-binding Rossmann-fold domains"/>
    <property type="match status" value="1"/>
</dbReference>
<dbReference type="InterPro" id="IPR006180">
    <property type="entry name" value="3-OHacyl-CoA_DH_CS"/>
</dbReference>
<evidence type="ECO:0000256" key="14">
    <source>
        <dbReference type="ARBA" id="ARBA00023140"/>
    </source>
</evidence>
<keyword evidence="13" id="KW-0443">Lipid metabolism</keyword>
<comment type="similarity">
    <text evidence="30">In the C-terminal section; belongs to the 3-hydroxyacyl-CoA dehydrogenase family.</text>
</comment>
<comment type="catalytic activity">
    <reaction evidence="1">
        <text>(3S)-hydroxyhexadecanoyl-CoA = (2E)-hexadecenoyl-CoA + H2O</text>
        <dbReference type="Rhea" id="RHEA:31163"/>
        <dbReference type="ChEBI" id="CHEBI:15377"/>
        <dbReference type="ChEBI" id="CHEBI:61526"/>
        <dbReference type="ChEBI" id="CHEBI:62613"/>
    </reaction>
    <physiologicalReaction direction="right-to-left" evidence="1">
        <dbReference type="Rhea" id="RHEA:31165"/>
    </physiologicalReaction>
</comment>
<dbReference type="GO" id="GO:0006635">
    <property type="term" value="P:fatty acid beta-oxidation"/>
    <property type="evidence" value="ECO:0007669"/>
    <property type="project" value="UniProtKB-UniPathway"/>
</dbReference>
<keyword evidence="9" id="KW-0276">Fatty acid metabolism</keyword>
<comment type="catalytic activity">
    <reaction evidence="24">
        <text>(3E)-hexenoyl-CoA = (2E)-hexenoyl-CoA</text>
        <dbReference type="Rhea" id="RHEA:45736"/>
        <dbReference type="ChEBI" id="CHEBI:62077"/>
        <dbReference type="ChEBI" id="CHEBI:84790"/>
    </reaction>
    <physiologicalReaction direction="left-to-right" evidence="24">
        <dbReference type="Rhea" id="RHEA:45737"/>
    </physiologicalReaction>
</comment>
<dbReference type="GO" id="GO:0003857">
    <property type="term" value="F:(3S)-3-hydroxyacyl-CoA dehydrogenase (NAD+) activity"/>
    <property type="evidence" value="ECO:0007669"/>
    <property type="project" value="UniProtKB-EC"/>
</dbReference>
<evidence type="ECO:0000256" key="30">
    <source>
        <dbReference type="ARBA" id="ARBA00038365"/>
    </source>
</evidence>
<evidence type="ECO:0000256" key="8">
    <source>
        <dbReference type="ARBA" id="ARBA00013000"/>
    </source>
</evidence>
<comment type="catalytic activity">
    <reaction evidence="20">
        <text>a 4-saturated-(3S)-3-hydroxyacyl-CoA = a (3E)-enoyl-CoA + H2O</text>
        <dbReference type="Rhea" id="RHEA:20724"/>
        <dbReference type="ChEBI" id="CHEBI:15377"/>
        <dbReference type="ChEBI" id="CHEBI:58521"/>
        <dbReference type="ChEBI" id="CHEBI:137480"/>
        <dbReference type="EC" id="4.2.1.17"/>
    </reaction>
    <physiologicalReaction direction="left-to-right" evidence="20">
        <dbReference type="Rhea" id="RHEA:20725"/>
    </physiologicalReaction>
</comment>
<evidence type="ECO:0000256" key="6">
    <source>
        <dbReference type="ARBA" id="ARBA00012064"/>
    </source>
</evidence>
<comment type="catalytic activity">
    <reaction evidence="26">
        <text>(2S,3S)-3-hydroxy-2-methylbutanoyl-CoA = (2E)-2-methylbut-2-enoyl-CoA + H2O</text>
        <dbReference type="Rhea" id="RHEA:31119"/>
        <dbReference type="ChEBI" id="CHEBI:15377"/>
        <dbReference type="ChEBI" id="CHEBI:57312"/>
        <dbReference type="ChEBI" id="CHEBI:57337"/>
    </reaction>
    <physiologicalReaction direction="right-to-left" evidence="26">
        <dbReference type="Rhea" id="RHEA:31121"/>
    </physiologicalReaction>
</comment>
<evidence type="ECO:0000256" key="7">
    <source>
        <dbReference type="ARBA" id="ARBA00012076"/>
    </source>
</evidence>
<dbReference type="FunFam" id="3.90.226.10:FF:000052">
    <property type="entry name" value="Peroxisomal bifunctional enzyme"/>
    <property type="match status" value="1"/>
</dbReference>
<comment type="subunit">
    <text evidence="5">Monomer.</text>
</comment>
<evidence type="ECO:0000256" key="28">
    <source>
        <dbReference type="ARBA" id="ARBA00036656"/>
    </source>
</evidence>
<dbReference type="CDD" id="cd06558">
    <property type="entry name" value="crotonase-like"/>
    <property type="match status" value="1"/>
</dbReference>
<dbReference type="Gene3D" id="1.10.1040.50">
    <property type="match status" value="1"/>
</dbReference>
<evidence type="ECO:0000256" key="16">
    <source>
        <dbReference type="ARBA" id="ARBA00023239"/>
    </source>
</evidence>
<evidence type="ECO:0000256" key="26">
    <source>
        <dbReference type="ARBA" id="ARBA00036472"/>
    </source>
</evidence>
<sequence length="723" mass="79684">MAEYSRLHSSLALIRLRNPPVNAISVAVLHGIKEGLQKAVMDHSVKAIVMCGSDGKFSAGADIRGFGSPKTSNISLGYIVDEIQKNKKPVVAAIQGVALGGGLELALGCHYRIAHAETHIGLPEVTLGILPGARGTQLLPRLIGVPAALDLITSGRHISADEGFKLGILDKIVTSDPVEEAIKFAQRISDQPFESRRICNKQIQNLPNMDSIFNEAISKMRKQHPGCLSQVTCVRSVQAAVQYPYEEGIKKEADLFTYLQQSGQARALQYAFLAERHANKWSTPSGASWKTASARPISSVGVLGLGTMGRGIVISLAKAKIPVIAVELDKKQFETANKIINSILEKEASKMQQSGHFWSGPKPKLTTSMKELNNVDLVIEAVFEDMNLKKQVFAELSAVCKPEAFLCTNTSALDVDEIASSTDRPHLVIGTHFFSPAHVMKLLEIIPGRHSSPTTIATVMNLSKKIKKFGVVVGNCFGFVGNRMLFPYYNQTYFLLEEGSTPEEIDQVLEDFGFKMGPFRVSDLAGLDVGWKSRKGRGLTGPTCPPGTSPRKRGNSRYCPIPDMLCESGRFGQKTGKGWYQYDKPLGRIHKPDPWLSKFLSQYRETYHIKPRIISQDEILERCMYALINEAFRILGEGMAASPEHIDVIYLHGYGWPRHKGGPMFYASTVGLPTVLEKLQKYYRQNPDIPQLEPCDFLKKLASQGNPPLKEWLSLAGPLNSKL</sequence>
<dbReference type="UniPathway" id="UPA00659"/>
<comment type="similarity">
    <text evidence="37">Belongs to the enoyl-CoA hydratase/isomerase family.</text>
</comment>
<dbReference type="GO" id="GO:0005777">
    <property type="term" value="C:peroxisome"/>
    <property type="evidence" value="ECO:0007669"/>
    <property type="project" value="UniProtKB-SubCell"/>
</dbReference>
<name>A0A8J6ARV3_GALPY</name>
<evidence type="ECO:0000256" key="1">
    <source>
        <dbReference type="ARBA" id="ARBA00000469"/>
    </source>
</evidence>
<comment type="pathway">
    <text evidence="3">Lipid metabolism; fatty acid beta-oxidation.</text>
</comment>
<dbReference type="EC" id="5.3.3.8" evidence="6"/>
<keyword evidence="15" id="KW-0413">Isomerase</keyword>
<dbReference type="InterPro" id="IPR001753">
    <property type="entry name" value="Enoyl-CoA_hydra/iso"/>
</dbReference>
<evidence type="ECO:0000256" key="37">
    <source>
        <dbReference type="RuleBase" id="RU003707"/>
    </source>
</evidence>
<dbReference type="GO" id="GO:0070403">
    <property type="term" value="F:NAD+ binding"/>
    <property type="evidence" value="ECO:0007669"/>
    <property type="project" value="InterPro"/>
</dbReference>
<comment type="catalytic activity">
    <reaction evidence="35">
        <text>a (3S)-3-hydroxyacyl-CoA + NAD(+) = a 3-oxoacyl-CoA + NADH + H(+)</text>
        <dbReference type="Rhea" id="RHEA:22432"/>
        <dbReference type="ChEBI" id="CHEBI:15378"/>
        <dbReference type="ChEBI" id="CHEBI:57318"/>
        <dbReference type="ChEBI" id="CHEBI:57540"/>
        <dbReference type="ChEBI" id="CHEBI:57945"/>
        <dbReference type="ChEBI" id="CHEBI:90726"/>
        <dbReference type="EC" id="1.1.1.35"/>
    </reaction>
    <physiologicalReaction direction="left-to-right" evidence="35">
        <dbReference type="Rhea" id="RHEA:22433"/>
    </physiologicalReaction>
</comment>
<dbReference type="AlphaFoldDB" id="A0A8J6ARV3"/>
<comment type="catalytic activity">
    <reaction evidence="18">
        <text>(3S)-hydroxydecanoyl-CoA = (2E)-decenoyl-CoA + H2O</text>
        <dbReference type="Rhea" id="RHEA:31191"/>
        <dbReference type="ChEBI" id="CHEBI:15377"/>
        <dbReference type="ChEBI" id="CHEBI:61406"/>
        <dbReference type="ChEBI" id="CHEBI:62616"/>
    </reaction>
    <physiologicalReaction direction="right-to-left" evidence="18">
        <dbReference type="Rhea" id="RHEA:31193"/>
    </physiologicalReaction>
</comment>